<feature type="domain" description="ARS-binding protein 1 N-terminal" evidence="1">
    <location>
        <begin position="26"/>
        <end position="72"/>
    </location>
</feature>
<dbReference type="SUPFAM" id="SSF46689">
    <property type="entry name" value="Homeodomain-like"/>
    <property type="match status" value="1"/>
</dbReference>
<dbReference type="EMBL" id="ANJA01000083">
    <property type="protein sequence ID" value="ETO86084.1"/>
    <property type="molecule type" value="Genomic_DNA"/>
</dbReference>
<evidence type="ECO:0000313" key="3">
    <source>
        <dbReference type="Proteomes" id="UP000028582"/>
    </source>
</evidence>
<protein>
    <recommendedName>
        <fullName evidence="1">ARS-binding protein 1 N-terminal domain-containing protein</fullName>
    </recommendedName>
</protein>
<sequence>MAQEHFCFVLFDHRQQRSAMSAARSRHHLTIADKNRLRRHHQQHPELTQEQLREWAYAAFGQWVARSTVGHIVRAPEE</sequence>
<feature type="non-terminal residue" evidence="2">
    <location>
        <position position="78"/>
    </location>
</feature>
<dbReference type="Gene3D" id="1.10.10.60">
    <property type="entry name" value="Homeodomain-like"/>
    <property type="match status" value="1"/>
</dbReference>
<gene>
    <name evidence="2" type="ORF">F444_00329</name>
</gene>
<organism evidence="2 3">
    <name type="scientific">Phytophthora nicotianae P1976</name>
    <dbReference type="NCBI Taxonomy" id="1317066"/>
    <lineage>
        <taxon>Eukaryota</taxon>
        <taxon>Sar</taxon>
        <taxon>Stramenopiles</taxon>
        <taxon>Oomycota</taxon>
        <taxon>Peronosporomycetes</taxon>
        <taxon>Peronosporales</taxon>
        <taxon>Peronosporaceae</taxon>
        <taxon>Phytophthora</taxon>
    </lineage>
</organism>
<dbReference type="AlphaFoldDB" id="A0A081B4M3"/>
<dbReference type="Pfam" id="PF18107">
    <property type="entry name" value="HTH_ABP1_N"/>
    <property type="match status" value="1"/>
</dbReference>
<reference evidence="2 3" key="1">
    <citation type="submission" date="2013-11" db="EMBL/GenBank/DDBJ databases">
        <title>The Genome Sequence of Phytophthora parasitica P1976.</title>
        <authorList>
            <consortium name="The Broad Institute Genomics Platform"/>
            <person name="Russ C."/>
            <person name="Tyler B."/>
            <person name="Panabieres F."/>
            <person name="Shan W."/>
            <person name="Tripathy S."/>
            <person name="Grunwald N."/>
            <person name="Machado M."/>
            <person name="Johnson C.S."/>
            <person name="Walker B."/>
            <person name="Young S."/>
            <person name="Zeng Q."/>
            <person name="Gargeya S."/>
            <person name="Fitzgerald M."/>
            <person name="Haas B."/>
            <person name="Abouelleil A."/>
            <person name="Allen A.W."/>
            <person name="Alvarado L."/>
            <person name="Arachchi H.M."/>
            <person name="Berlin A.M."/>
            <person name="Chapman S.B."/>
            <person name="Gainer-Dewar J."/>
            <person name="Goldberg J."/>
            <person name="Griggs A."/>
            <person name="Gujja S."/>
            <person name="Hansen M."/>
            <person name="Howarth C."/>
            <person name="Imamovic A."/>
            <person name="Ireland A."/>
            <person name="Larimer J."/>
            <person name="McCowan C."/>
            <person name="Murphy C."/>
            <person name="Pearson M."/>
            <person name="Poon T.W."/>
            <person name="Priest M."/>
            <person name="Roberts A."/>
            <person name="Saif S."/>
            <person name="Shea T."/>
            <person name="Sisk P."/>
            <person name="Sykes S."/>
            <person name="Wortman J."/>
            <person name="Nusbaum C."/>
            <person name="Birren B."/>
        </authorList>
    </citation>
    <scope>NUCLEOTIDE SEQUENCE [LARGE SCALE GENOMIC DNA]</scope>
    <source>
        <strain evidence="2 3">P1976</strain>
    </source>
</reference>
<proteinExistence type="predicted"/>
<name>A0A081B4M3_PHYNI</name>
<evidence type="ECO:0000313" key="2">
    <source>
        <dbReference type="EMBL" id="ETO86084.1"/>
    </source>
</evidence>
<evidence type="ECO:0000259" key="1">
    <source>
        <dbReference type="Pfam" id="PF18107"/>
    </source>
</evidence>
<dbReference type="InterPro" id="IPR041188">
    <property type="entry name" value="HTH_ABP1_N"/>
</dbReference>
<comment type="caution">
    <text evidence="2">The sequence shown here is derived from an EMBL/GenBank/DDBJ whole genome shotgun (WGS) entry which is preliminary data.</text>
</comment>
<dbReference type="InterPro" id="IPR009057">
    <property type="entry name" value="Homeodomain-like_sf"/>
</dbReference>
<accession>A0A081B4M3</accession>
<dbReference type="Proteomes" id="UP000028582">
    <property type="component" value="Unassembled WGS sequence"/>
</dbReference>